<sequence>MKLFLANLQKNTLCLLEAVYVYLLFLVAEMRMTVENINKSKQKSLQA</sequence>
<keyword evidence="1" id="KW-0472">Membrane</keyword>
<protein>
    <recommendedName>
        <fullName evidence="4">Transposase</fullName>
    </recommendedName>
</protein>
<evidence type="ECO:0000313" key="2">
    <source>
        <dbReference type="EMBL" id="MFB9758142.1"/>
    </source>
</evidence>
<dbReference type="Proteomes" id="UP001589609">
    <property type="component" value="Unassembled WGS sequence"/>
</dbReference>
<organism evidence="2 3">
    <name type="scientific">Ectobacillus funiculus</name>
    <dbReference type="NCBI Taxonomy" id="137993"/>
    <lineage>
        <taxon>Bacteria</taxon>
        <taxon>Bacillati</taxon>
        <taxon>Bacillota</taxon>
        <taxon>Bacilli</taxon>
        <taxon>Bacillales</taxon>
        <taxon>Bacillaceae</taxon>
        <taxon>Ectobacillus</taxon>
    </lineage>
</organism>
<dbReference type="RefSeq" id="WP_379948391.1">
    <property type="nucleotide sequence ID" value="NZ_JBHMAF010000020.1"/>
</dbReference>
<reference evidence="2 3" key="1">
    <citation type="submission" date="2024-09" db="EMBL/GenBank/DDBJ databases">
        <authorList>
            <person name="Sun Q."/>
            <person name="Mori K."/>
        </authorList>
    </citation>
    <scope>NUCLEOTIDE SEQUENCE [LARGE SCALE GENOMIC DNA]</scope>
    <source>
        <strain evidence="2 3">JCM 11201</strain>
    </source>
</reference>
<proteinExistence type="predicted"/>
<feature type="transmembrane region" description="Helical" evidence="1">
    <location>
        <begin position="12"/>
        <end position="28"/>
    </location>
</feature>
<name>A0ABV5WC23_9BACI</name>
<dbReference type="EMBL" id="JBHMAF010000020">
    <property type="protein sequence ID" value="MFB9758142.1"/>
    <property type="molecule type" value="Genomic_DNA"/>
</dbReference>
<evidence type="ECO:0000313" key="3">
    <source>
        <dbReference type="Proteomes" id="UP001589609"/>
    </source>
</evidence>
<gene>
    <name evidence="2" type="ORF">ACFFMS_06270</name>
</gene>
<keyword evidence="3" id="KW-1185">Reference proteome</keyword>
<comment type="caution">
    <text evidence="2">The sequence shown here is derived from an EMBL/GenBank/DDBJ whole genome shotgun (WGS) entry which is preliminary data.</text>
</comment>
<keyword evidence="1" id="KW-0812">Transmembrane</keyword>
<evidence type="ECO:0000256" key="1">
    <source>
        <dbReference type="SAM" id="Phobius"/>
    </source>
</evidence>
<accession>A0ABV5WC23</accession>
<evidence type="ECO:0008006" key="4">
    <source>
        <dbReference type="Google" id="ProtNLM"/>
    </source>
</evidence>
<keyword evidence="1" id="KW-1133">Transmembrane helix</keyword>